<feature type="compositionally biased region" description="Polar residues" evidence="1">
    <location>
        <begin position="159"/>
        <end position="178"/>
    </location>
</feature>
<dbReference type="SUPFAM" id="SSF50978">
    <property type="entry name" value="WD40 repeat-like"/>
    <property type="match status" value="1"/>
</dbReference>
<evidence type="ECO:0000313" key="3">
    <source>
        <dbReference type="Proteomes" id="UP000291116"/>
    </source>
</evidence>
<feature type="compositionally biased region" description="Basic and acidic residues" evidence="1">
    <location>
        <begin position="215"/>
        <end position="231"/>
    </location>
</feature>
<name>A0A448Z9P7_9STRA</name>
<keyword evidence="3" id="KW-1185">Reference proteome</keyword>
<feature type="compositionally biased region" description="Acidic residues" evidence="1">
    <location>
        <begin position="253"/>
        <end position="262"/>
    </location>
</feature>
<dbReference type="Proteomes" id="UP000291116">
    <property type="component" value="Unassembled WGS sequence"/>
</dbReference>
<evidence type="ECO:0000313" key="2">
    <source>
        <dbReference type="EMBL" id="VEU38734.1"/>
    </source>
</evidence>
<dbReference type="AlphaFoldDB" id="A0A448Z9P7"/>
<feature type="region of interest" description="Disordered" evidence="1">
    <location>
        <begin position="677"/>
        <end position="761"/>
    </location>
</feature>
<organism evidence="2 3">
    <name type="scientific">Pseudo-nitzschia multistriata</name>
    <dbReference type="NCBI Taxonomy" id="183589"/>
    <lineage>
        <taxon>Eukaryota</taxon>
        <taxon>Sar</taxon>
        <taxon>Stramenopiles</taxon>
        <taxon>Ochrophyta</taxon>
        <taxon>Bacillariophyta</taxon>
        <taxon>Bacillariophyceae</taxon>
        <taxon>Bacillariophycidae</taxon>
        <taxon>Bacillariales</taxon>
        <taxon>Bacillariaceae</taxon>
        <taxon>Pseudo-nitzschia</taxon>
    </lineage>
</organism>
<feature type="compositionally biased region" description="Basic and acidic residues" evidence="1">
    <location>
        <begin position="712"/>
        <end position="721"/>
    </location>
</feature>
<accession>A0A448Z9P7</accession>
<proteinExistence type="predicted"/>
<reference evidence="2 3" key="1">
    <citation type="submission" date="2019-01" db="EMBL/GenBank/DDBJ databases">
        <authorList>
            <person name="Ferrante I. M."/>
        </authorList>
    </citation>
    <scope>NUCLEOTIDE SEQUENCE [LARGE SCALE GENOMIC DNA]</scope>
    <source>
        <strain evidence="2 3">B856</strain>
    </source>
</reference>
<dbReference type="OrthoDB" id="49567at2759"/>
<gene>
    <name evidence="2" type="ORF">PSNMU_V1.4_AUG-EV-PASAV3_0055660</name>
</gene>
<feature type="compositionally biased region" description="Low complexity" evidence="1">
    <location>
        <begin position="198"/>
        <end position="213"/>
    </location>
</feature>
<dbReference type="EMBL" id="CAACVS010000183">
    <property type="protein sequence ID" value="VEU38734.1"/>
    <property type="molecule type" value="Genomic_DNA"/>
</dbReference>
<evidence type="ECO:0000256" key="1">
    <source>
        <dbReference type="SAM" id="MobiDB-lite"/>
    </source>
</evidence>
<feature type="compositionally biased region" description="Polar residues" evidence="1">
    <location>
        <begin position="239"/>
        <end position="252"/>
    </location>
</feature>
<sequence length="761" mass="84685">MRFATESHILGVSISEGTSLDSENVGVKTLCRSLPRDSAKLTCAGYSHWEEKEHEQINAKRSELAEIPSESIKDTNDTSGGSEISATVVHRIEALALIDPDLIEEHDFQDYETPITAMNLHRPPSVVIEKDDTASMVTPTLDARSVSHSKQTHPHHRAPSSSSILSGTTATSNMQPLSGGSFHRKTHSELSKGSNTTISDAQQSNQNNNNAIESDNDKSKQNQSRMLEKSKARLVLRQEQYTLRRSSSNSNLEIDDEMDDDGTGNSNVWSYERRWHESSYALLDFRPLCPCLARWKQEQFPGSNNNNSDSKNIPGATTNTFVGIWLGSADDATLRLYVPSSNDPRALVSVALPQEHFSVDSPVMALDFRSVSWEGHSDTRKSKTENLALPEPAPLTTHTLAVACQDGTIRLITWRDRSMGDGTIKSNYYGHFGEIWSQKVIVDGPLVCIKLDYNHFASFRVIVGSLCGYVCQLTYDNRCSGSESSWEGPFMIVQDLFNSSINTEESVLAVDVFDNYVVIGTQLGRCLLYATYDSENYFPVWQTVLPYPIHGTKIISRKGERPSVASCEEGELSEALSVAVITRRSFHLFDAVRGGIPWRRKPTKEHYSPELAKIRLSKILDEIQNENKESDLATRKSVLETIRHLVHKVEMTAQTHKDDIEKDSSSILRAHVLSFAPSDKEDSADHIQQPAIVDSAQPRSSTFDSCNQSINEEGKPADPPHWEYSSSDEDAPPEPDRSGADSEDVPSTPTERIEQNVVDKD</sequence>
<feature type="compositionally biased region" description="Basic and acidic residues" evidence="1">
    <location>
        <begin position="751"/>
        <end position="761"/>
    </location>
</feature>
<feature type="compositionally biased region" description="Polar residues" evidence="1">
    <location>
        <begin position="697"/>
        <end position="711"/>
    </location>
</feature>
<feature type="region of interest" description="Disordered" evidence="1">
    <location>
        <begin position="143"/>
        <end position="263"/>
    </location>
</feature>
<protein>
    <submittedName>
        <fullName evidence="2">Uncharacterized protein</fullName>
    </submittedName>
</protein>
<dbReference type="InterPro" id="IPR036322">
    <property type="entry name" value="WD40_repeat_dom_sf"/>
</dbReference>